<feature type="transmembrane region" description="Helical" evidence="1">
    <location>
        <begin position="46"/>
        <end position="64"/>
    </location>
</feature>
<dbReference type="EMBL" id="BJNV01000009">
    <property type="protein sequence ID" value="GEC94644.1"/>
    <property type="molecule type" value="Genomic_DNA"/>
</dbReference>
<evidence type="ECO:0000256" key="1">
    <source>
        <dbReference type="SAM" id="Phobius"/>
    </source>
</evidence>
<evidence type="ECO:0000313" key="3">
    <source>
        <dbReference type="Proteomes" id="UP000318422"/>
    </source>
</evidence>
<accession>A0A4Y4CT67</accession>
<keyword evidence="1" id="KW-0812">Transmembrane</keyword>
<dbReference type="OrthoDB" id="2083198at2"/>
<sequence length="252" mass="27883">MGLDFLEKLTNTYERKARLYPVFLLLAPVVMLVVGVYGVALELKATVAGTLATFGVFYLAASIVRENGKRLEDSLFTKWGGKPTTQILRHGNTEIDPVTKARYHAFLSKHLGVEFPSKASEENDPEGADHIYQSATKWLLDRTRDKKTFALLFDENVAFGFRRNCLGIRPFGIAVSAITLAWSLTKSDVITAQGIDTASLASLSIGTSVSLAVSLCMLFVWTFFVTKETVKTAAFGYAHMLFRSCDVLPKKR</sequence>
<feature type="transmembrane region" description="Helical" evidence="1">
    <location>
        <begin position="20"/>
        <end position="40"/>
    </location>
</feature>
<keyword evidence="3" id="KW-1185">Reference proteome</keyword>
<proteinExistence type="predicted"/>
<gene>
    <name evidence="2" type="ORF">ZRA01_07170</name>
</gene>
<dbReference type="RefSeq" id="WP_141349402.1">
    <property type="nucleotide sequence ID" value="NZ_BJNV01000009.1"/>
</dbReference>
<dbReference type="AlphaFoldDB" id="A0A4Y4CT67"/>
<protein>
    <submittedName>
        <fullName evidence="2">Uncharacterized protein</fullName>
    </submittedName>
</protein>
<name>A0A4Y4CT67_ZOORA</name>
<feature type="transmembrane region" description="Helical" evidence="1">
    <location>
        <begin position="205"/>
        <end position="225"/>
    </location>
</feature>
<organism evidence="2 3">
    <name type="scientific">Zoogloea ramigera</name>
    <dbReference type="NCBI Taxonomy" id="350"/>
    <lineage>
        <taxon>Bacteria</taxon>
        <taxon>Pseudomonadati</taxon>
        <taxon>Pseudomonadota</taxon>
        <taxon>Betaproteobacteria</taxon>
        <taxon>Rhodocyclales</taxon>
        <taxon>Zoogloeaceae</taxon>
        <taxon>Zoogloea</taxon>
    </lineage>
</organism>
<dbReference type="Proteomes" id="UP000318422">
    <property type="component" value="Unassembled WGS sequence"/>
</dbReference>
<keyword evidence="1" id="KW-1133">Transmembrane helix</keyword>
<keyword evidence="1" id="KW-0472">Membrane</keyword>
<evidence type="ECO:0000313" key="2">
    <source>
        <dbReference type="EMBL" id="GEC94644.1"/>
    </source>
</evidence>
<feature type="transmembrane region" description="Helical" evidence="1">
    <location>
        <begin position="166"/>
        <end position="185"/>
    </location>
</feature>
<comment type="caution">
    <text evidence="2">The sequence shown here is derived from an EMBL/GenBank/DDBJ whole genome shotgun (WGS) entry which is preliminary data.</text>
</comment>
<reference evidence="2 3" key="1">
    <citation type="submission" date="2019-06" db="EMBL/GenBank/DDBJ databases">
        <title>Whole genome shotgun sequence of Zoogloea ramigera NBRC 15342.</title>
        <authorList>
            <person name="Hosoyama A."/>
            <person name="Uohara A."/>
            <person name="Ohji S."/>
            <person name="Ichikawa N."/>
        </authorList>
    </citation>
    <scope>NUCLEOTIDE SEQUENCE [LARGE SCALE GENOMIC DNA]</scope>
    <source>
        <strain evidence="2 3">NBRC 15342</strain>
    </source>
</reference>